<reference evidence="10 11" key="1">
    <citation type="submission" date="2024-11" db="EMBL/GenBank/DDBJ databases">
        <title>Chromosome-level genome assembly of the freshwater bivalve Anodonta woodiana.</title>
        <authorList>
            <person name="Chen X."/>
        </authorList>
    </citation>
    <scope>NUCLEOTIDE SEQUENCE [LARGE SCALE GENOMIC DNA]</scope>
    <source>
        <strain evidence="10">MN2024</strain>
        <tissue evidence="10">Gills</tissue>
    </source>
</reference>
<gene>
    <name evidence="10" type="ORF">ACJMK2_036213</name>
</gene>
<dbReference type="InterPro" id="IPR056986">
    <property type="entry name" value="JAG1_1/2_dom"/>
</dbReference>
<dbReference type="PROSITE" id="PS00010">
    <property type="entry name" value="ASX_HYDROXYL"/>
    <property type="match status" value="3"/>
</dbReference>
<evidence type="ECO:0000256" key="4">
    <source>
        <dbReference type="ARBA" id="ARBA00023157"/>
    </source>
</evidence>
<keyword evidence="5" id="KW-0325">Glycoprotein</keyword>
<name>A0ABD3WK02_SINWO</name>
<dbReference type="Pfam" id="PF00008">
    <property type="entry name" value="EGF"/>
    <property type="match status" value="4"/>
</dbReference>
<feature type="domain" description="EGF-like" evidence="9">
    <location>
        <begin position="1"/>
        <end position="25"/>
    </location>
</feature>
<evidence type="ECO:0000256" key="6">
    <source>
        <dbReference type="PROSITE-ProRule" id="PRU00076"/>
    </source>
</evidence>
<feature type="domain" description="EGF-like" evidence="9">
    <location>
        <begin position="202"/>
        <end position="238"/>
    </location>
</feature>
<keyword evidence="2" id="KW-0732">Signal</keyword>
<dbReference type="Pfam" id="PF12661">
    <property type="entry name" value="hEGF"/>
    <property type="match status" value="1"/>
</dbReference>
<dbReference type="InterPro" id="IPR000742">
    <property type="entry name" value="EGF"/>
</dbReference>
<keyword evidence="1 6" id="KW-0245">EGF-like domain</keyword>
<dbReference type="InterPro" id="IPR001881">
    <property type="entry name" value="EGF-like_Ca-bd_dom"/>
</dbReference>
<evidence type="ECO:0000256" key="7">
    <source>
        <dbReference type="SAM" id="MobiDB-lite"/>
    </source>
</evidence>
<dbReference type="SUPFAM" id="SSF57184">
    <property type="entry name" value="Growth factor receptor domain"/>
    <property type="match status" value="1"/>
</dbReference>
<dbReference type="FunFam" id="2.10.25.10:FF:000007">
    <property type="entry name" value="Delta-like protein"/>
    <property type="match status" value="1"/>
</dbReference>
<dbReference type="InterPro" id="IPR013032">
    <property type="entry name" value="EGF-like_CS"/>
</dbReference>
<feature type="disulfide bond" evidence="6">
    <location>
        <begin position="15"/>
        <end position="24"/>
    </location>
</feature>
<dbReference type="InterPro" id="IPR018097">
    <property type="entry name" value="EGF_Ca-bd_CS"/>
</dbReference>
<feature type="compositionally biased region" description="Basic and acidic residues" evidence="7">
    <location>
        <begin position="553"/>
        <end position="572"/>
    </location>
</feature>
<evidence type="ECO:0000256" key="8">
    <source>
        <dbReference type="SAM" id="Phobius"/>
    </source>
</evidence>
<protein>
    <recommendedName>
        <fullName evidence="9">EGF-like domain-containing protein</fullName>
    </recommendedName>
</protein>
<evidence type="ECO:0000313" key="11">
    <source>
        <dbReference type="Proteomes" id="UP001634394"/>
    </source>
</evidence>
<keyword evidence="11" id="KW-1185">Reference proteome</keyword>
<dbReference type="InterPro" id="IPR026219">
    <property type="entry name" value="Jagged/Serrate"/>
</dbReference>
<evidence type="ECO:0000256" key="1">
    <source>
        <dbReference type="ARBA" id="ARBA00022536"/>
    </source>
</evidence>
<keyword evidence="3" id="KW-0677">Repeat</keyword>
<dbReference type="EMBL" id="JBJQND010000006">
    <property type="protein sequence ID" value="KAL3873052.1"/>
    <property type="molecule type" value="Genomic_DNA"/>
</dbReference>
<feature type="disulfide bond" evidence="6">
    <location>
        <begin position="152"/>
        <end position="161"/>
    </location>
</feature>
<organism evidence="10 11">
    <name type="scientific">Sinanodonta woodiana</name>
    <name type="common">Chinese pond mussel</name>
    <name type="synonym">Anodonta woodiana</name>
    <dbReference type="NCBI Taxonomy" id="1069815"/>
    <lineage>
        <taxon>Eukaryota</taxon>
        <taxon>Metazoa</taxon>
        <taxon>Spiralia</taxon>
        <taxon>Lophotrochozoa</taxon>
        <taxon>Mollusca</taxon>
        <taxon>Bivalvia</taxon>
        <taxon>Autobranchia</taxon>
        <taxon>Heteroconchia</taxon>
        <taxon>Palaeoheterodonta</taxon>
        <taxon>Unionida</taxon>
        <taxon>Unionoidea</taxon>
        <taxon>Unionidae</taxon>
        <taxon>Unioninae</taxon>
        <taxon>Sinanodonta</taxon>
    </lineage>
</organism>
<evidence type="ECO:0000256" key="3">
    <source>
        <dbReference type="ARBA" id="ARBA00022737"/>
    </source>
</evidence>
<evidence type="ECO:0000256" key="2">
    <source>
        <dbReference type="ARBA" id="ARBA00022729"/>
    </source>
</evidence>
<dbReference type="SMART" id="SM00179">
    <property type="entry name" value="EGF_CA"/>
    <property type="match status" value="5"/>
</dbReference>
<accession>A0ABD3WK02</accession>
<keyword evidence="4 6" id="KW-1015">Disulfide bond</keyword>
<dbReference type="SMART" id="SM00181">
    <property type="entry name" value="EGF"/>
    <property type="match status" value="6"/>
</dbReference>
<dbReference type="PANTHER" id="PTHR12916">
    <property type="entry name" value="CYTOCHROME C OXIDASE POLYPEPTIDE VIC-2"/>
    <property type="match status" value="1"/>
</dbReference>
<feature type="domain" description="EGF-like" evidence="9">
    <location>
        <begin position="125"/>
        <end position="162"/>
    </location>
</feature>
<feature type="domain" description="EGF-like" evidence="9">
    <location>
        <begin position="27"/>
        <end position="63"/>
    </location>
</feature>
<comment type="caution">
    <text evidence="6">Lacks conserved residue(s) required for the propagation of feature annotation.</text>
</comment>
<evidence type="ECO:0000313" key="10">
    <source>
        <dbReference type="EMBL" id="KAL3873052.1"/>
    </source>
</evidence>
<sequence length="594" mass="65622">MKVLKDLVSDYRCICAPGYTGRDCETQVDECASDPCQNGGICIDLIPGYSCQCPDGLTGQNCQIDTDLCTPNPCQHRARCFIMDGDYFCLCPPGYDSKDCSQPKVIEVQEIDSCTISIPTNSSGGVQLVSSGICGRHGLCISQPGGNYVCSCNMGYKGDYCHENVNDCRSNPCLNSGTCVDLINSYQCICSQGWEGTLCNINKNDCEPNPCRNWGRCIDLVAGFMCQCADGWKGKTCTLSKMNLINSIIFLLLQSLIWCGPQNCAAHPNTTVPAVTCGPHESCVVETQWTCITKPCLPWGQCKDLAQIMEPQPKGFHTQCVPNSDHLSHHCARITLVFDKSKMPAGVSVETLCDIIRQLSILQELVREQTVYILCGLQTGQSETLQIMMSTDPNKDISSKSSILMPAVESLTQAISRKLTNSSALAAVIQVRVDTVVENDYTYEVPGYIIPLVCSILAVLGIVAIILLVIWHYQNRGNFVLGLMQQKKILQYSPQRANNENEENSWRFHNRLFETTCGAHGSKVIEMQELSCLDKSHVPFLCQADFPCDSGDQQDHIPDRPRKKDINVELHRSRSRNAGKPIVNSDSFEEDEIV</sequence>
<feature type="domain" description="EGF-like" evidence="9">
    <location>
        <begin position="65"/>
        <end position="101"/>
    </location>
</feature>
<dbReference type="Proteomes" id="UP001634394">
    <property type="component" value="Unassembled WGS sequence"/>
</dbReference>
<proteinExistence type="predicted"/>
<dbReference type="SUPFAM" id="SSF57196">
    <property type="entry name" value="EGF/Laminin"/>
    <property type="match status" value="2"/>
</dbReference>
<evidence type="ECO:0000256" key="5">
    <source>
        <dbReference type="ARBA" id="ARBA00023180"/>
    </source>
</evidence>
<comment type="caution">
    <text evidence="10">The sequence shown here is derived from an EMBL/GenBank/DDBJ whole genome shotgun (WGS) entry which is preliminary data.</text>
</comment>
<feature type="disulfide bond" evidence="6">
    <location>
        <begin position="91"/>
        <end position="100"/>
    </location>
</feature>
<keyword evidence="8" id="KW-1133">Transmembrane helix</keyword>
<dbReference type="PANTHER" id="PTHR12916:SF13">
    <property type="entry name" value="SUSHI, VON WILLEBRAND FACTOR TYPE A, EGF AND PENTRAXIN DOMAIN-CONTAINING PROTEIN 1-LIKE"/>
    <property type="match status" value="1"/>
</dbReference>
<feature type="region of interest" description="Disordered" evidence="7">
    <location>
        <begin position="551"/>
        <end position="594"/>
    </location>
</feature>
<dbReference type="PROSITE" id="PS50026">
    <property type="entry name" value="EGF_3"/>
    <property type="match status" value="6"/>
</dbReference>
<feature type="disulfide bond" evidence="6">
    <location>
        <begin position="228"/>
        <end position="237"/>
    </location>
</feature>
<dbReference type="PRINTS" id="PR02059">
    <property type="entry name" value="JAGGEDFAMILY"/>
</dbReference>
<dbReference type="PROSITE" id="PS00022">
    <property type="entry name" value="EGF_1"/>
    <property type="match status" value="5"/>
</dbReference>
<feature type="disulfide bond" evidence="6">
    <location>
        <begin position="53"/>
        <end position="62"/>
    </location>
</feature>
<dbReference type="PRINTS" id="PR00010">
    <property type="entry name" value="EGFBLOOD"/>
</dbReference>
<dbReference type="FunFam" id="2.10.25.10:FF:000472">
    <property type="entry name" value="Uncharacterized protein, isoform A"/>
    <property type="match status" value="2"/>
</dbReference>
<dbReference type="InterPro" id="IPR009030">
    <property type="entry name" value="Growth_fac_rcpt_cys_sf"/>
</dbReference>
<evidence type="ECO:0000259" key="9">
    <source>
        <dbReference type="PROSITE" id="PS50026"/>
    </source>
</evidence>
<keyword evidence="8" id="KW-0812">Transmembrane</keyword>
<feature type="transmembrane region" description="Helical" evidence="8">
    <location>
        <begin position="448"/>
        <end position="471"/>
    </location>
</feature>
<dbReference type="CDD" id="cd00054">
    <property type="entry name" value="EGF_CA"/>
    <property type="match status" value="4"/>
</dbReference>
<dbReference type="AlphaFoldDB" id="A0ABD3WK02"/>
<dbReference type="InterPro" id="IPR000152">
    <property type="entry name" value="EGF-type_Asp/Asn_hydroxyl_site"/>
</dbReference>
<dbReference type="Gene3D" id="2.10.25.10">
    <property type="entry name" value="Laminin"/>
    <property type="match status" value="5"/>
</dbReference>
<feature type="domain" description="EGF-like" evidence="9">
    <location>
        <begin position="164"/>
        <end position="200"/>
    </location>
</feature>
<dbReference type="Pfam" id="PF23575">
    <property type="entry name" value="JAG1"/>
    <property type="match status" value="1"/>
</dbReference>
<dbReference type="PROSITE" id="PS01186">
    <property type="entry name" value="EGF_2"/>
    <property type="match status" value="5"/>
</dbReference>
<feature type="disulfide bond" evidence="6">
    <location>
        <begin position="190"/>
        <end position="199"/>
    </location>
</feature>
<keyword evidence="8" id="KW-0472">Membrane</keyword>
<dbReference type="PROSITE" id="PS01187">
    <property type="entry name" value="EGF_CA"/>
    <property type="match status" value="3"/>
</dbReference>